<accession>T1K209</accession>
<feature type="compositionally biased region" description="Polar residues" evidence="1">
    <location>
        <begin position="31"/>
        <end position="57"/>
    </location>
</feature>
<dbReference type="EMBL" id="CAEY01001358">
    <property type="status" value="NOT_ANNOTATED_CDS"/>
    <property type="molecule type" value="Genomic_DNA"/>
</dbReference>
<protein>
    <submittedName>
        <fullName evidence="2">Uncharacterized protein</fullName>
    </submittedName>
</protein>
<dbReference type="EnsemblMetazoa" id="tetur04g03330.1">
    <property type="protein sequence ID" value="tetur04g03330.1"/>
    <property type="gene ID" value="tetur04g03330"/>
</dbReference>
<dbReference type="AlphaFoldDB" id="T1K209"/>
<sequence>MNMNMKRTCDLSYLVATLGSTLKPYEPATTKLKTSSQELGTSSTTTRSTDLIPTSMNPESSIEKSIFNLVTLKSMTILIRIDPNDQLEYIDD</sequence>
<evidence type="ECO:0000313" key="3">
    <source>
        <dbReference type="Proteomes" id="UP000015104"/>
    </source>
</evidence>
<feature type="region of interest" description="Disordered" evidence="1">
    <location>
        <begin position="29"/>
        <end position="57"/>
    </location>
</feature>
<dbReference type="HOGENOM" id="CLU_2416130_0_0_1"/>
<evidence type="ECO:0000256" key="1">
    <source>
        <dbReference type="SAM" id="MobiDB-lite"/>
    </source>
</evidence>
<reference evidence="3" key="1">
    <citation type="submission" date="2011-08" db="EMBL/GenBank/DDBJ databases">
        <authorList>
            <person name="Rombauts S."/>
        </authorList>
    </citation>
    <scope>NUCLEOTIDE SEQUENCE</scope>
    <source>
        <strain evidence="3">London</strain>
    </source>
</reference>
<proteinExistence type="predicted"/>
<keyword evidence="3" id="KW-1185">Reference proteome</keyword>
<evidence type="ECO:0000313" key="2">
    <source>
        <dbReference type="EnsemblMetazoa" id="tetur04g03330.1"/>
    </source>
</evidence>
<organism evidence="2 3">
    <name type="scientific">Tetranychus urticae</name>
    <name type="common">Two-spotted spider mite</name>
    <dbReference type="NCBI Taxonomy" id="32264"/>
    <lineage>
        <taxon>Eukaryota</taxon>
        <taxon>Metazoa</taxon>
        <taxon>Ecdysozoa</taxon>
        <taxon>Arthropoda</taxon>
        <taxon>Chelicerata</taxon>
        <taxon>Arachnida</taxon>
        <taxon>Acari</taxon>
        <taxon>Acariformes</taxon>
        <taxon>Trombidiformes</taxon>
        <taxon>Prostigmata</taxon>
        <taxon>Eleutherengona</taxon>
        <taxon>Raphignathae</taxon>
        <taxon>Tetranychoidea</taxon>
        <taxon>Tetranychidae</taxon>
        <taxon>Tetranychus</taxon>
    </lineage>
</organism>
<name>T1K209_TETUR</name>
<reference evidence="2" key="2">
    <citation type="submission" date="2015-06" db="UniProtKB">
        <authorList>
            <consortium name="EnsemblMetazoa"/>
        </authorList>
    </citation>
    <scope>IDENTIFICATION</scope>
</reference>
<dbReference type="Proteomes" id="UP000015104">
    <property type="component" value="Unassembled WGS sequence"/>
</dbReference>